<feature type="transmembrane region" description="Helical" evidence="7">
    <location>
        <begin position="76"/>
        <end position="99"/>
    </location>
</feature>
<keyword evidence="6 7" id="KW-0472">Membrane</keyword>
<reference evidence="9" key="1">
    <citation type="submission" date="2020-10" db="EMBL/GenBank/DDBJ databases">
        <authorList>
            <person name="Gilroy R."/>
        </authorList>
    </citation>
    <scope>NUCLEOTIDE SEQUENCE</scope>
    <source>
        <strain evidence="9">ChiGjej3B3-7149</strain>
    </source>
</reference>
<evidence type="ECO:0000256" key="7">
    <source>
        <dbReference type="RuleBase" id="RU363032"/>
    </source>
</evidence>
<dbReference type="CDD" id="cd06261">
    <property type="entry name" value="TM_PBP2"/>
    <property type="match status" value="1"/>
</dbReference>
<sequence length="243" mass="27203">MICVSFAQTSTMYIKFDDIDFTDFSNYVYLFVNKNFGRPLLNSLIVVVASVILVDIVSCTMAYGFEKKPIPGKKPLFNMVLATMMIPTQVVFISLYVMIRKANLMNSYVALVIPLIGAFGVFMMRQFIRGVPNDFIEAAQIDGCSELRIFFQVVLPMVKPARITLAVFTFNSAWNMFLWPLIATTKNEMQTLTLATSSLTSHLATNYGYPMAAATISFLVPFILYCFMQKQFVEGIALGGVKG</sequence>
<comment type="similarity">
    <text evidence="7">Belongs to the binding-protein-dependent transport system permease family.</text>
</comment>
<dbReference type="InterPro" id="IPR035906">
    <property type="entry name" value="MetI-like_sf"/>
</dbReference>
<dbReference type="PANTHER" id="PTHR43744:SF8">
    <property type="entry name" value="SN-GLYCEROL-3-PHOSPHATE TRANSPORT SYSTEM PERMEASE PROTEIN UGPE"/>
    <property type="match status" value="1"/>
</dbReference>
<protein>
    <submittedName>
        <fullName evidence="9">Carbohydrate ABC transporter permease</fullName>
    </submittedName>
</protein>
<evidence type="ECO:0000256" key="6">
    <source>
        <dbReference type="ARBA" id="ARBA00023136"/>
    </source>
</evidence>
<dbReference type="Pfam" id="PF00528">
    <property type="entry name" value="BPD_transp_1"/>
    <property type="match status" value="1"/>
</dbReference>
<dbReference type="AlphaFoldDB" id="A0A9D1IZW6"/>
<dbReference type="PANTHER" id="PTHR43744">
    <property type="entry name" value="ABC TRANSPORTER PERMEASE PROTEIN MG189-RELATED-RELATED"/>
    <property type="match status" value="1"/>
</dbReference>
<dbReference type="GO" id="GO:0005886">
    <property type="term" value="C:plasma membrane"/>
    <property type="evidence" value="ECO:0007669"/>
    <property type="project" value="UniProtKB-SubCell"/>
</dbReference>
<organism evidence="9 10">
    <name type="scientific">Candidatus Scatomorpha intestinigallinarum</name>
    <dbReference type="NCBI Taxonomy" id="2840923"/>
    <lineage>
        <taxon>Bacteria</taxon>
        <taxon>Bacillati</taxon>
        <taxon>Bacillota</taxon>
        <taxon>Clostridia</taxon>
        <taxon>Eubacteriales</taxon>
        <taxon>Candidatus Scatomorpha</taxon>
    </lineage>
</organism>
<dbReference type="EMBL" id="DVHH01000230">
    <property type="protein sequence ID" value="HIR55822.1"/>
    <property type="molecule type" value="Genomic_DNA"/>
</dbReference>
<comment type="subcellular location">
    <subcellularLocation>
        <location evidence="1 7">Cell membrane</location>
        <topology evidence="1 7">Multi-pass membrane protein</topology>
    </subcellularLocation>
</comment>
<gene>
    <name evidence="9" type="ORF">IAD36_09545</name>
</gene>
<feature type="transmembrane region" description="Helical" evidence="7">
    <location>
        <begin position="207"/>
        <end position="227"/>
    </location>
</feature>
<proteinExistence type="inferred from homology"/>
<feature type="transmembrane region" description="Helical" evidence="7">
    <location>
        <begin position="40"/>
        <end position="64"/>
    </location>
</feature>
<feature type="transmembrane region" description="Helical" evidence="7">
    <location>
        <begin position="105"/>
        <end position="124"/>
    </location>
</feature>
<evidence type="ECO:0000256" key="5">
    <source>
        <dbReference type="ARBA" id="ARBA00022989"/>
    </source>
</evidence>
<dbReference type="Proteomes" id="UP000824238">
    <property type="component" value="Unassembled WGS sequence"/>
</dbReference>
<keyword evidence="2 7" id="KW-0813">Transport</keyword>
<dbReference type="GO" id="GO:0055085">
    <property type="term" value="P:transmembrane transport"/>
    <property type="evidence" value="ECO:0007669"/>
    <property type="project" value="InterPro"/>
</dbReference>
<reference evidence="9" key="2">
    <citation type="journal article" date="2021" name="PeerJ">
        <title>Extensive microbial diversity within the chicken gut microbiome revealed by metagenomics and culture.</title>
        <authorList>
            <person name="Gilroy R."/>
            <person name="Ravi A."/>
            <person name="Getino M."/>
            <person name="Pursley I."/>
            <person name="Horton D.L."/>
            <person name="Alikhan N.F."/>
            <person name="Baker D."/>
            <person name="Gharbi K."/>
            <person name="Hall N."/>
            <person name="Watson M."/>
            <person name="Adriaenssens E.M."/>
            <person name="Foster-Nyarko E."/>
            <person name="Jarju S."/>
            <person name="Secka A."/>
            <person name="Antonio M."/>
            <person name="Oren A."/>
            <person name="Chaudhuri R.R."/>
            <person name="La Ragione R."/>
            <person name="Hildebrand F."/>
            <person name="Pallen M.J."/>
        </authorList>
    </citation>
    <scope>NUCLEOTIDE SEQUENCE</scope>
    <source>
        <strain evidence="9">ChiGjej3B3-7149</strain>
    </source>
</reference>
<dbReference type="PROSITE" id="PS50928">
    <property type="entry name" value="ABC_TM1"/>
    <property type="match status" value="1"/>
</dbReference>
<dbReference type="SUPFAM" id="SSF161098">
    <property type="entry name" value="MetI-like"/>
    <property type="match status" value="1"/>
</dbReference>
<evidence type="ECO:0000313" key="10">
    <source>
        <dbReference type="Proteomes" id="UP000824238"/>
    </source>
</evidence>
<accession>A0A9D1IZW6</accession>
<feature type="domain" description="ABC transmembrane type-1" evidence="8">
    <location>
        <begin position="40"/>
        <end position="228"/>
    </location>
</feature>
<evidence type="ECO:0000256" key="4">
    <source>
        <dbReference type="ARBA" id="ARBA00022692"/>
    </source>
</evidence>
<keyword evidence="5 7" id="KW-1133">Transmembrane helix</keyword>
<dbReference type="InterPro" id="IPR000515">
    <property type="entry name" value="MetI-like"/>
</dbReference>
<evidence type="ECO:0000256" key="2">
    <source>
        <dbReference type="ARBA" id="ARBA00022448"/>
    </source>
</evidence>
<evidence type="ECO:0000259" key="8">
    <source>
        <dbReference type="PROSITE" id="PS50928"/>
    </source>
</evidence>
<keyword evidence="4 7" id="KW-0812">Transmembrane</keyword>
<feature type="transmembrane region" description="Helical" evidence="7">
    <location>
        <begin position="163"/>
        <end position="182"/>
    </location>
</feature>
<comment type="caution">
    <text evidence="9">The sequence shown here is derived from an EMBL/GenBank/DDBJ whole genome shotgun (WGS) entry which is preliminary data.</text>
</comment>
<keyword evidence="3" id="KW-1003">Cell membrane</keyword>
<evidence type="ECO:0000256" key="1">
    <source>
        <dbReference type="ARBA" id="ARBA00004651"/>
    </source>
</evidence>
<evidence type="ECO:0000313" key="9">
    <source>
        <dbReference type="EMBL" id="HIR55822.1"/>
    </source>
</evidence>
<evidence type="ECO:0000256" key="3">
    <source>
        <dbReference type="ARBA" id="ARBA00022475"/>
    </source>
</evidence>
<name>A0A9D1IZW6_9FIRM</name>
<dbReference type="Gene3D" id="1.10.3720.10">
    <property type="entry name" value="MetI-like"/>
    <property type="match status" value="1"/>
</dbReference>